<evidence type="ECO:0000256" key="2">
    <source>
        <dbReference type="ARBA" id="ARBA00023015"/>
    </source>
</evidence>
<dbReference type="Gene3D" id="2.40.50.1020">
    <property type="entry name" value="LytTr DNA-binding domain"/>
    <property type="match status" value="1"/>
</dbReference>
<keyword evidence="3" id="KW-0238">DNA-binding</keyword>
<proteinExistence type="predicted"/>
<evidence type="ECO:0000313" key="6">
    <source>
        <dbReference type="EMBL" id="SUB57629.1"/>
    </source>
</evidence>
<evidence type="ECO:0000256" key="1">
    <source>
        <dbReference type="ARBA" id="ARBA00022490"/>
    </source>
</evidence>
<keyword evidence="4" id="KW-0804">Transcription</keyword>
<sequence>MKVEIVLDEKYQETYVKIFTDKYNKEIENLEKSLVNINNNVILGFKDDDAFVLDLKNIYRFFTEDKDVFIECRDNTYKSRLRMYEIEHRLNNSFVRISRSEIINISYIKKLDLSFKGTIAVELKNGTVSYVSRRNLKNFKKVLGF</sequence>
<feature type="domain" description="HTH LytTR-type" evidence="5">
    <location>
        <begin position="42"/>
        <end position="145"/>
    </location>
</feature>
<keyword evidence="1" id="KW-0963">Cytoplasm</keyword>
<dbReference type="InterPro" id="IPR007492">
    <property type="entry name" value="LytTR_DNA-bd_dom"/>
</dbReference>
<dbReference type="PANTHER" id="PTHR37299">
    <property type="entry name" value="TRANSCRIPTIONAL REGULATOR-RELATED"/>
    <property type="match status" value="1"/>
</dbReference>
<dbReference type="SMART" id="SM00850">
    <property type="entry name" value="LytTR"/>
    <property type="match status" value="1"/>
</dbReference>
<name>A0A379C694_9FIRM</name>
<evidence type="ECO:0000256" key="4">
    <source>
        <dbReference type="ARBA" id="ARBA00023163"/>
    </source>
</evidence>
<dbReference type="InterPro" id="IPR046947">
    <property type="entry name" value="LytR-like"/>
</dbReference>
<dbReference type="GO" id="GO:0003677">
    <property type="term" value="F:DNA binding"/>
    <property type="evidence" value="ECO:0007669"/>
    <property type="project" value="UniProtKB-KW"/>
</dbReference>
<organism evidence="6 7">
    <name type="scientific">Peptoniphilus lacrimalis</name>
    <dbReference type="NCBI Taxonomy" id="33031"/>
    <lineage>
        <taxon>Bacteria</taxon>
        <taxon>Bacillati</taxon>
        <taxon>Bacillota</taxon>
        <taxon>Tissierellia</taxon>
        <taxon>Tissierellales</taxon>
        <taxon>Peptoniphilaceae</taxon>
        <taxon>Peptoniphilus</taxon>
    </lineage>
</organism>
<gene>
    <name evidence="6" type="primary">lytR_1</name>
    <name evidence="6" type="ORF">NCTC13149_01474</name>
</gene>
<evidence type="ECO:0000259" key="5">
    <source>
        <dbReference type="PROSITE" id="PS50930"/>
    </source>
</evidence>
<dbReference type="GO" id="GO:0000156">
    <property type="term" value="F:phosphorelay response regulator activity"/>
    <property type="evidence" value="ECO:0007669"/>
    <property type="project" value="InterPro"/>
</dbReference>
<dbReference type="Proteomes" id="UP000255517">
    <property type="component" value="Unassembled WGS sequence"/>
</dbReference>
<protein>
    <submittedName>
        <fullName evidence="6">Sensory transduction protein lytR</fullName>
    </submittedName>
</protein>
<dbReference type="EMBL" id="UGSZ01000001">
    <property type="protein sequence ID" value="SUB57629.1"/>
    <property type="molecule type" value="Genomic_DNA"/>
</dbReference>
<reference evidence="6 7" key="1">
    <citation type="submission" date="2018-06" db="EMBL/GenBank/DDBJ databases">
        <authorList>
            <consortium name="Pathogen Informatics"/>
            <person name="Doyle S."/>
        </authorList>
    </citation>
    <scope>NUCLEOTIDE SEQUENCE [LARGE SCALE GENOMIC DNA]</scope>
    <source>
        <strain evidence="6 7">NCTC13149</strain>
    </source>
</reference>
<dbReference type="OrthoDB" id="3186525at2"/>
<dbReference type="AlphaFoldDB" id="A0A379C694"/>
<dbReference type="RefSeq" id="WP_019035344.1">
    <property type="nucleotide sequence ID" value="NZ_CAMUOS010000018.1"/>
</dbReference>
<accession>A0A379C694</accession>
<evidence type="ECO:0000313" key="7">
    <source>
        <dbReference type="Proteomes" id="UP000255517"/>
    </source>
</evidence>
<dbReference type="PANTHER" id="PTHR37299:SF2">
    <property type="entry name" value="HTH LYTTR-TYPE DOMAIN-CONTAINING PROTEIN"/>
    <property type="match status" value="1"/>
</dbReference>
<dbReference type="PROSITE" id="PS50930">
    <property type="entry name" value="HTH_LYTTR"/>
    <property type="match status" value="1"/>
</dbReference>
<keyword evidence="2" id="KW-0805">Transcription regulation</keyword>
<dbReference type="Pfam" id="PF04397">
    <property type="entry name" value="LytTR"/>
    <property type="match status" value="1"/>
</dbReference>
<dbReference type="STRING" id="1122949.GCA_000378725_01751"/>
<evidence type="ECO:0000256" key="3">
    <source>
        <dbReference type="ARBA" id="ARBA00023125"/>
    </source>
</evidence>